<evidence type="ECO:0000259" key="10">
    <source>
        <dbReference type="Pfam" id="PF25198"/>
    </source>
</evidence>
<accession>A0A0V8HKW7</accession>
<evidence type="ECO:0000256" key="5">
    <source>
        <dbReference type="ARBA" id="ARBA00023136"/>
    </source>
</evidence>
<evidence type="ECO:0000256" key="8">
    <source>
        <dbReference type="SAM" id="SignalP"/>
    </source>
</evidence>
<dbReference type="OrthoDB" id="2370124at2"/>
<gene>
    <name evidence="11" type="ORF">GA0061094_0676</name>
</gene>
<evidence type="ECO:0000256" key="3">
    <source>
        <dbReference type="ARBA" id="ARBA00022544"/>
    </source>
</evidence>
<keyword evidence="6" id="KW-0564">Palmitate</keyword>
<evidence type="ECO:0000313" key="11">
    <source>
        <dbReference type="EMBL" id="SCB81310.1"/>
    </source>
</evidence>
<feature type="chain" id="PRO_5038575704" evidence="8">
    <location>
        <begin position="20"/>
        <end position="368"/>
    </location>
</feature>
<dbReference type="Pfam" id="PF25198">
    <property type="entry name" value="Spore_GerAC_N"/>
    <property type="match status" value="1"/>
</dbReference>
<dbReference type="NCBIfam" id="TIGR02887">
    <property type="entry name" value="spore_ger_x_C"/>
    <property type="match status" value="1"/>
</dbReference>
<proteinExistence type="inferred from homology"/>
<feature type="signal peptide" evidence="8">
    <location>
        <begin position="1"/>
        <end position="19"/>
    </location>
</feature>
<evidence type="ECO:0000313" key="12">
    <source>
        <dbReference type="Proteomes" id="UP000181997"/>
    </source>
</evidence>
<keyword evidence="3" id="KW-0309">Germination</keyword>
<evidence type="ECO:0000256" key="7">
    <source>
        <dbReference type="ARBA" id="ARBA00023288"/>
    </source>
</evidence>
<evidence type="ECO:0000259" key="9">
    <source>
        <dbReference type="Pfam" id="PF05504"/>
    </source>
</evidence>
<evidence type="ECO:0000256" key="2">
    <source>
        <dbReference type="ARBA" id="ARBA00007886"/>
    </source>
</evidence>
<reference evidence="12" key="1">
    <citation type="submission" date="2016-08" db="EMBL/GenBank/DDBJ databases">
        <authorList>
            <person name="Varghese N."/>
            <person name="Submissions Spin"/>
        </authorList>
    </citation>
    <scope>NUCLEOTIDE SEQUENCE [LARGE SCALE GENOMIC DNA]</scope>
    <source>
        <strain evidence="12">SGD-1123</strain>
    </source>
</reference>
<dbReference type="InterPro" id="IPR057336">
    <property type="entry name" value="GerAC_N"/>
</dbReference>
<keyword evidence="5" id="KW-0472">Membrane</keyword>
<feature type="domain" description="Spore germination GerAC-like C-terminal" evidence="9">
    <location>
        <begin position="198"/>
        <end position="365"/>
    </location>
</feature>
<sequence>MNKKLKAALSLLLLHLCLAGCWDQRLLKDSRLVYSSAFDQEDDNTILTTAIIRDFQGEFPTNVELQAVGKTLRETRMKMDRKINGRFEPSKNRVFVLGEDLAKKDMYQFLDVFYRDPSSSISAKIAIAKGHGGDLLSTLGQKNTLISEYLAEQITSAENATEVEKQNLQTVCTVMFDEGKDFMLPLLALKNNEIELEGNALFHKHSMTGELSVTQSTLFLALANKKAKLARFISEMDKENKSPLDDYISYSLIKPKSKMKIISDSPYDIKVEISMKTGITIVEFPADKLTDKKNVKKINQKIQHDLQKRAEKLIETIQTANSDVFGIGRELIAFHPKTWEKVNWDEDYRKITIIPKIKTEIVGNGIIN</sequence>
<dbReference type="GO" id="GO:0009847">
    <property type="term" value="P:spore germination"/>
    <property type="evidence" value="ECO:0007669"/>
    <property type="project" value="InterPro"/>
</dbReference>
<dbReference type="Gene3D" id="3.30.300.210">
    <property type="entry name" value="Nutrient germinant receptor protein C, domain 3"/>
    <property type="match status" value="1"/>
</dbReference>
<feature type="domain" description="Spore germination protein N-terminal" evidence="10">
    <location>
        <begin position="23"/>
        <end position="188"/>
    </location>
</feature>
<comment type="similarity">
    <text evidence="2">Belongs to the GerABKC lipoprotein family.</text>
</comment>
<protein>
    <submittedName>
        <fullName evidence="11">Germination protein, Ger(X)C family</fullName>
    </submittedName>
</protein>
<evidence type="ECO:0000256" key="6">
    <source>
        <dbReference type="ARBA" id="ARBA00023139"/>
    </source>
</evidence>
<dbReference type="RefSeq" id="WP_058297520.1">
    <property type="nucleotide sequence ID" value="NZ_FMAU01000001.1"/>
</dbReference>
<dbReference type="EMBL" id="FMAU01000001">
    <property type="protein sequence ID" value="SCB81310.1"/>
    <property type="molecule type" value="Genomic_DNA"/>
</dbReference>
<dbReference type="Pfam" id="PF05504">
    <property type="entry name" value="Spore_GerAC"/>
    <property type="match status" value="1"/>
</dbReference>
<organism evidence="11 12">
    <name type="scientific">[Bacillus] enclensis</name>
    <dbReference type="NCBI Taxonomy" id="1402860"/>
    <lineage>
        <taxon>Bacteria</taxon>
        <taxon>Bacillati</taxon>
        <taxon>Bacillota</taxon>
        <taxon>Bacilli</taxon>
        <taxon>Bacillales</taxon>
        <taxon>Bacillaceae</taxon>
        <taxon>Rossellomorea</taxon>
    </lineage>
</organism>
<dbReference type="AlphaFoldDB" id="A0A0V8HKW7"/>
<keyword evidence="7" id="KW-0449">Lipoprotein</keyword>
<comment type="subcellular location">
    <subcellularLocation>
        <location evidence="1">Membrane</location>
        <topology evidence="1">Lipid-anchor</topology>
    </subcellularLocation>
</comment>
<name>A0A0V8HKW7_9BACI</name>
<keyword evidence="12" id="KW-1185">Reference proteome</keyword>
<keyword evidence="4 8" id="KW-0732">Signal</keyword>
<dbReference type="InterPro" id="IPR008844">
    <property type="entry name" value="Spore_GerAC-like"/>
</dbReference>
<dbReference type="InterPro" id="IPR046953">
    <property type="entry name" value="Spore_GerAC-like_C"/>
</dbReference>
<dbReference type="PANTHER" id="PTHR35789">
    <property type="entry name" value="SPORE GERMINATION PROTEIN B3"/>
    <property type="match status" value="1"/>
</dbReference>
<dbReference type="GO" id="GO:0016020">
    <property type="term" value="C:membrane"/>
    <property type="evidence" value="ECO:0007669"/>
    <property type="project" value="UniProtKB-SubCell"/>
</dbReference>
<evidence type="ECO:0000256" key="1">
    <source>
        <dbReference type="ARBA" id="ARBA00004635"/>
    </source>
</evidence>
<dbReference type="InterPro" id="IPR038501">
    <property type="entry name" value="Spore_GerAC_C_sf"/>
</dbReference>
<dbReference type="PANTHER" id="PTHR35789:SF1">
    <property type="entry name" value="SPORE GERMINATION PROTEIN B3"/>
    <property type="match status" value="1"/>
</dbReference>
<evidence type="ECO:0000256" key="4">
    <source>
        <dbReference type="ARBA" id="ARBA00022729"/>
    </source>
</evidence>
<dbReference type="Proteomes" id="UP000181997">
    <property type="component" value="Unassembled WGS sequence"/>
</dbReference>